<dbReference type="EMBL" id="CP015641">
    <property type="protein sequence ID" value="ANF26641.1"/>
    <property type="molecule type" value="Genomic_DNA"/>
</dbReference>
<feature type="signal peptide" evidence="2">
    <location>
        <begin position="1"/>
        <end position="21"/>
    </location>
</feature>
<feature type="compositionally biased region" description="Basic and acidic residues" evidence="1">
    <location>
        <begin position="58"/>
        <end position="74"/>
    </location>
</feature>
<organism evidence="3 4">
    <name type="scientific">Stutzerimonas stutzeri</name>
    <name type="common">Pseudomonas stutzeri</name>
    <dbReference type="NCBI Taxonomy" id="316"/>
    <lineage>
        <taxon>Bacteria</taxon>
        <taxon>Pseudomonadati</taxon>
        <taxon>Pseudomonadota</taxon>
        <taxon>Gammaproteobacteria</taxon>
        <taxon>Pseudomonadales</taxon>
        <taxon>Pseudomonadaceae</taxon>
        <taxon>Stutzerimonas</taxon>
    </lineage>
</organism>
<sequence length="86" mass="9320">MKSLSIASSVLLALLATTASANQEPTEPEPADTNSQAQQDLNNEASAHGYQNPTGEDPQPRLTEDTIENAHGDDERVDDEEDTQKR</sequence>
<protein>
    <recommendedName>
        <fullName evidence="5">Secreted protein</fullName>
    </recommendedName>
</protein>
<keyword evidence="2" id="KW-0732">Signal</keyword>
<feature type="compositionally biased region" description="Acidic residues" evidence="1">
    <location>
        <begin position="75"/>
        <end position="86"/>
    </location>
</feature>
<reference evidence="3 4" key="1">
    <citation type="submission" date="2016-05" db="EMBL/GenBank/DDBJ databases">
        <title>Genome sequence of Pseudomonas stutzeri 273 and identification of the exopolysaccharide biosynthesis locus.</title>
        <authorList>
            <person name="Wu S."/>
            <person name="Sun C."/>
        </authorList>
    </citation>
    <scope>NUCLEOTIDE SEQUENCE [LARGE SCALE GENOMIC DNA]</scope>
    <source>
        <strain evidence="3 4">273</strain>
    </source>
</reference>
<feature type="compositionally biased region" description="Polar residues" evidence="1">
    <location>
        <begin position="32"/>
        <end position="54"/>
    </location>
</feature>
<evidence type="ECO:0000256" key="2">
    <source>
        <dbReference type="SAM" id="SignalP"/>
    </source>
</evidence>
<dbReference type="RefSeq" id="WP_064481975.1">
    <property type="nucleotide sequence ID" value="NZ_CP015641.1"/>
</dbReference>
<evidence type="ECO:0000256" key="1">
    <source>
        <dbReference type="SAM" id="MobiDB-lite"/>
    </source>
</evidence>
<proteinExistence type="predicted"/>
<name>A0A172WT02_STUST</name>
<feature type="chain" id="PRO_5008002908" description="Secreted protein" evidence="2">
    <location>
        <begin position="22"/>
        <end position="86"/>
    </location>
</feature>
<gene>
    <name evidence="3" type="ORF">PS273GM_16515</name>
</gene>
<dbReference type="AlphaFoldDB" id="A0A172WT02"/>
<dbReference type="OrthoDB" id="7025890at2"/>
<evidence type="ECO:0000313" key="3">
    <source>
        <dbReference type="EMBL" id="ANF26641.1"/>
    </source>
</evidence>
<evidence type="ECO:0000313" key="4">
    <source>
        <dbReference type="Proteomes" id="UP000077787"/>
    </source>
</evidence>
<accession>A0A172WT02</accession>
<evidence type="ECO:0008006" key="5">
    <source>
        <dbReference type="Google" id="ProtNLM"/>
    </source>
</evidence>
<dbReference type="Proteomes" id="UP000077787">
    <property type="component" value="Chromosome"/>
</dbReference>
<feature type="region of interest" description="Disordered" evidence="1">
    <location>
        <begin position="20"/>
        <end position="86"/>
    </location>
</feature>